<keyword evidence="3" id="KW-1185">Reference proteome</keyword>
<evidence type="ECO:0000313" key="3">
    <source>
        <dbReference type="Proteomes" id="UP000460257"/>
    </source>
</evidence>
<reference evidence="2" key="1">
    <citation type="journal article" date="2020" name="Appl. Environ. Microbiol.">
        <title>Medium-Chain Fatty Acid Synthesis by 'Candidatus Weimeria bifida' gen. nov., sp. nov., and 'Candidatus Pseudoramibacter fermentans' sp. nov.</title>
        <authorList>
            <person name="Scarborough M.J."/>
            <person name="Myers K.S."/>
            <person name="Donohue T.J."/>
            <person name="Noguera D.R."/>
        </authorList>
    </citation>
    <scope>NUCLEOTIDE SEQUENCE</scope>
    <source>
        <strain evidence="2">LCO1.1</strain>
    </source>
</reference>
<evidence type="ECO:0000313" key="2">
    <source>
        <dbReference type="EMBL" id="MQN01049.1"/>
    </source>
</evidence>
<name>A0A6N7IXT0_9FIRM</name>
<comment type="caution">
    <text evidence="2">The sequence shown here is derived from an EMBL/GenBank/DDBJ whole genome shotgun (WGS) entry which is preliminary data.</text>
</comment>
<accession>A0A6N7IXT0</accession>
<feature type="signal peptide" evidence="1">
    <location>
        <begin position="1"/>
        <end position="29"/>
    </location>
</feature>
<sequence>MRKNKNKWHMILFIFLLAIIFLAPNKAFAESINSQNQTFIEFFSKDDITVMYRRYKGKYQYRRWNKTKNKWVDSHWITIG</sequence>
<dbReference type="EMBL" id="VOGC01000002">
    <property type="protein sequence ID" value="MQN01049.1"/>
    <property type="molecule type" value="Genomic_DNA"/>
</dbReference>
<dbReference type="Proteomes" id="UP000460257">
    <property type="component" value="Unassembled WGS sequence"/>
</dbReference>
<proteinExistence type="predicted"/>
<dbReference type="AlphaFoldDB" id="A0A6N7IXT0"/>
<organism evidence="2 3">
    <name type="scientific">Candidatus Weimeria bifida</name>
    <dbReference type="NCBI Taxonomy" id="2599074"/>
    <lineage>
        <taxon>Bacteria</taxon>
        <taxon>Bacillati</taxon>
        <taxon>Bacillota</taxon>
        <taxon>Clostridia</taxon>
        <taxon>Lachnospirales</taxon>
        <taxon>Lachnospiraceae</taxon>
        <taxon>Candidatus Weimeria</taxon>
    </lineage>
</organism>
<keyword evidence="1" id="KW-0732">Signal</keyword>
<evidence type="ECO:0000256" key="1">
    <source>
        <dbReference type="SAM" id="SignalP"/>
    </source>
</evidence>
<gene>
    <name evidence="2" type="ORF">FRC54_03575</name>
</gene>
<feature type="chain" id="PRO_5026773084" evidence="1">
    <location>
        <begin position="30"/>
        <end position="80"/>
    </location>
</feature>
<protein>
    <submittedName>
        <fullName evidence="2">Uncharacterized protein</fullName>
    </submittedName>
</protein>